<name>A0ACC6TQE6_9CREN</name>
<evidence type="ECO:0000313" key="1">
    <source>
        <dbReference type="EMBL" id="MEW9492120.1"/>
    </source>
</evidence>
<accession>A0ACC6TQE6</accession>
<evidence type="ECO:0000313" key="2">
    <source>
        <dbReference type="Proteomes" id="UP000053480"/>
    </source>
</evidence>
<gene>
    <name evidence="1" type="ORF">TQ35_0007985</name>
</gene>
<dbReference type="Proteomes" id="UP000053480">
    <property type="component" value="Unassembled WGS sequence"/>
</dbReference>
<protein>
    <submittedName>
        <fullName evidence="1">MFS transporter</fullName>
    </submittedName>
</protein>
<dbReference type="EMBL" id="JZWS03000012">
    <property type="protein sequence ID" value="MEW9492120.1"/>
    <property type="molecule type" value="Genomic_DNA"/>
</dbReference>
<sequence>MLEKKHLALLALGTSLSFWDIFNVPYIVNYASKIFNVSQTVANLPLSSEMLGYFLGGAINGFIASKFGRKKGLIFTMGLISLGSILGLLSPNFYYLVVAELIIGMGIEGEVAIVPSYIAEMVTSRGSTIGLVEASGFLMSLVVGPVAVLAGTQFWRLLFLAGVLIAVPSFAFRFLLPESKMWEATSTQKAKWDPVVFAFLLAWFLSYFAGYALFSEPVFSLITSKGFENSSLYFTYVLYGDPLGVVVASLVNDKLERKFTSFASNFASGALMLAWPLVSGLSFLAIGFAIMFFQGFKFPVCYTYTAENIGTKLRTIGFGIADGLGHLGGVFGPLALSFFYGQNVELAFAVTAIASMVAGAMFGIYGVRTKNLPLEKIKG</sequence>
<reference evidence="1" key="1">
    <citation type="submission" date="2024-07" db="EMBL/GenBank/DDBJ databases">
        <title>Metagenome and Metagenome-Assembled Genomes of Archaea from a hot spring from the geothermal field of Los Azufres, Mexico.</title>
        <authorList>
            <person name="Marin-Paredes R."/>
            <person name="Martinez-Romero E."/>
            <person name="Servin-Garciduenas L.E."/>
        </authorList>
    </citation>
    <scope>NUCLEOTIDE SEQUENCE</scope>
    <source>
        <strain evidence="1">AZ1-454</strain>
    </source>
</reference>
<comment type="caution">
    <text evidence="1">The sequence shown here is derived from an EMBL/GenBank/DDBJ whole genome shotgun (WGS) entry which is preliminary data.</text>
</comment>
<proteinExistence type="predicted"/>
<organism evidence="1 2">
    <name type="scientific">Candidatus Aramenus sulfurataquae</name>
    <dbReference type="NCBI Taxonomy" id="1326980"/>
    <lineage>
        <taxon>Archaea</taxon>
        <taxon>Thermoproteota</taxon>
        <taxon>Thermoprotei</taxon>
        <taxon>Sulfolobales</taxon>
        <taxon>Sulfolobaceae</taxon>
        <taxon>Candidatus Aramenus</taxon>
    </lineage>
</organism>